<gene>
    <name evidence="5" type="ORF">FK529_14460</name>
</gene>
<dbReference type="SUPFAM" id="SSF51735">
    <property type="entry name" value="NAD(P)-binding Rossmann-fold domains"/>
    <property type="match status" value="1"/>
</dbReference>
<proteinExistence type="predicted"/>
<dbReference type="InterPro" id="IPR049062">
    <property type="entry name" value="NAD_Glu_DH_ACT2"/>
</dbReference>
<comment type="caution">
    <text evidence="5">The sequence shown here is derived from an EMBL/GenBank/DDBJ whole genome shotgun (WGS) entry which is preliminary data.</text>
</comment>
<dbReference type="Pfam" id="PF21077">
    <property type="entry name" value="GDH_ACT3"/>
    <property type="match status" value="1"/>
</dbReference>
<dbReference type="GO" id="GO:0004069">
    <property type="term" value="F:L-aspartate:2-oxoglutarate aminotransferase activity"/>
    <property type="evidence" value="ECO:0007669"/>
    <property type="project" value="InterPro"/>
</dbReference>
<dbReference type="InterPro" id="IPR028971">
    <property type="entry name" value="NAD-GDH_cat"/>
</dbReference>
<accession>A0A5C5R824</accession>
<dbReference type="Pfam" id="PF21076">
    <property type="entry name" value="GDH_ACT2"/>
    <property type="match status" value="1"/>
</dbReference>
<evidence type="ECO:0000259" key="1">
    <source>
        <dbReference type="Pfam" id="PF05088"/>
    </source>
</evidence>
<dbReference type="OrthoDB" id="9758052at2"/>
<protein>
    <submittedName>
        <fullName evidence="5">NAD-glutamate dehydrogenase</fullName>
    </submittedName>
</protein>
<feature type="domain" description="NAD-specific glutamate dehydrogenase C-terminal" evidence="2">
    <location>
        <begin position="1059"/>
        <end position="1400"/>
    </location>
</feature>
<keyword evidence="6" id="KW-1185">Reference proteome</keyword>
<feature type="domain" description="NAD-glutamate dehydrogenase ACT3" evidence="4">
    <location>
        <begin position="332"/>
        <end position="400"/>
    </location>
</feature>
<dbReference type="InterPro" id="IPR049059">
    <property type="entry name" value="NAD_Glu_DH_HM1"/>
</dbReference>
<dbReference type="SUPFAM" id="SSF53223">
    <property type="entry name" value="Aminoacid dehydrogenase-like, N-terminal domain"/>
    <property type="match status" value="1"/>
</dbReference>
<evidence type="ECO:0000313" key="5">
    <source>
        <dbReference type="EMBL" id="TWS18772.1"/>
    </source>
</evidence>
<dbReference type="Pfam" id="PF05088">
    <property type="entry name" value="Bac_GDH_CD"/>
    <property type="match status" value="1"/>
</dbReference>
<dbReference type="Pfam" id="PF21074">
    <property type="entry name" value="GDH_C"/>
    <property type="match status" value="1"/>
</dbReference>
<sequence length="1407" mass="152001">MAQSAIDPSVFTRVASTVAAQPPGRSPSDFVTWLSEDNARILGSRVDGAGTGVLADPDAKLMAVIDAMPTPEPGAIAVVELAQPVGDAAGSPFLLAAAPADGGPVELFAMALTVLGLHHNVFGIPMVGAKIERVLARIGVDQSDPANQRLMEYIQTYPRLRLVVADEDELARVFGALRDLGDDDLALFLRTDKLARFARALVYLPRDRYTSRARGVLIDVLENETGMHVDRFTARVTESAIARIQFVLLPRGDDTVPVFHAADEARIRARLGDVSRTWDEDVLSAAAAAGADTATVSAYLPGISPNYKEDQSPEVALLDIKRIAALPAQGSDLVFYDPRSDRGANLGFTMYTTGGQVTLSQVLPVLQSLGVDVLDERPYTVRRPDGALCSVYDFGLRISPVLRATAAEGVAEADLPAQLARLRELASQGAAAVWRGEAEVDRFNELIFAFGLDWRTVALLRAIGQYLKQCGFPYSPGHMAQVLLEHRDAVLALGRLWTATFDPIAADSDAADAAEADLKAAFAAVTSLDADRILRAYLHVVQAAVRTNFYADKPVISIKLEPGRIAEAPKPRPRFEIFVYSPRVEGVHLRFGMVARGGLRWSDRREDFRTEILGLVKAQAVKNAVIVPVGAKGGFVVKQPPAVTGDAAADRDAQRAEGVACYRMFISGLLDVTDNLGPDGDVLPPERVVRRDSDDTYLVVAADKGTASFSDIANDVAAGYGFWLGDAFASGGSEGYDHKGMGITARGAWESVKMHFREMGVDTQSEDFTTVGVGDMSGDVFGNGMLLSEHIRLVAAFDHRDIFLDPDPDAAVGFAERKRLFDLPRSSWKDYDTSKISEGGGVFSRDQKSVPISPQVRAALGLADDVTELTPPELMRAVLLAPVDLLWNGGIGTYIKASTETNLDVGDRANDAIRVDGQQVRAKVVGEGGNLGVTPLGRIEFDRAGGRINTDAMDNSAGVDCSDHEVNIKILLDRQIAAGAIPAAERHDLLVSMTDDVSRLVLADNVSQNTALSVERSLAPKMIDVHARILADLSRNRGVDLRLEALPTRKETDKLQAAGLGLSSPELSNLMAHVKLAVKDDVLSGDLPDNDVLVARLPDYFPDRLRERAGDAVFAHPLRREIVATQTVNEMVDNAGVSFVYRLAEETGSGAADAVRAFVAVSRVFDLPRIWAELKEVPVSAGETAALLAESRRVLDRGSRWMLTNRPQPIAIGAEVNRYADRIGALSAAMGSWDIRYDRHACALSARAIAAGVPEELAYTVGRALYRFSLLDVVDIADIAEREDDEVGQLYFALMERLRVDEMLAAVAELPRGDRWSEMARLALRDDLYGALRGITIEVLNFTDPAEPAKQKIGDWASHNARRLERVGALLGEILDPADGSSSPIANDESRLSVATRALRSLLRHVG</sequence>
<dbReference type="EMBL" id="VIGW01000007">
    <property type="protein sequence ID" value="TWS18772.1"/>
    <property type="molecule type" value="Genomic_DNA"/>
</dbReference>
<dbReference type="InterPro" id="IPR036291">
    <property type="entry name" value="NAD(P)-bd_dom_sf"/>
</dbReference>
<dbReference type="GO" id="GO:0006538">
    <property type="term" value="P:L-glutamate catabolic process"/>
    <property type="evidence" value="ECO:0007669"/>
    <property type="project" value="InterPro"/>
</dbReference>
<name>A0A5C5R824_9ACTN</name>
<dbReference type="Gene3D" id="3.40.50.720">
    <property type="entry name" value="NAD(P)-binding Rossmann-like Domain"/>
    <property type="match status" value="1"/>
</dbReference>
<dbReference type="RefSeq" id="WP_146562374.1">
    <property type="nucleotide sequence ID" value="NZ_VIGW01000007.1"/>
</dbReference>
<dbReference type="Proteomes" id="UP000317291">
    <property type="component" value="Unassembled WGS sequence"/>
</dbReference>
<dbReference type="GO" id="GO:0004352">
    <property type="term" value="F:glutamate dehydrogenase (NAD+) activity"/>
    <property type="evidence" value="ECO:0007669"/>
    <property type="project" value="InterPro"/>
</dbReference>
<dbReference type="PANTHER" id="PTHR43403">
    <property type="entry name" value="NAD-SPECIFIC GLUTAMATE DEHYDROGENASE"/>
    <property type="match status" value="1"/>
</dbReference>
<dbReference type="Pfam" id="PF21073">
    <property type="entry name" value="GDH_HM1"/>
    <property type="match status" value="1"/>
</dbReference>
<dbReference type="InterPro" id="IPR007780">
    <property type="entry name" value="NAD_Glu_DH_bac"/>
</dbReference>
<dbReference type="InterPro" id="IPR046346">
    <property type="entry name" value="Aminoacid_DH-like_N_sf"/>
</dbReference>
<evidence type="ECO:0000313" key="6">
    <source>
        <dbReference type="Proteomes" id="UP000317291"/>
    </source>
</evidence>
<organism evidence="5 6">
    <name type="scientific">Tsukamurella asaccharolytica</name>
    <dbReference type="NCBI Taxonomy" id="2592067"/>
    <lineage>
        <taxon>Bacteria</taxon>
        <taxon>Bacillati</taxon>
        <taxon>Actinomycetota</taxon>
        <taxon>Actinomycetes</taxon>
        <taxon>Mycobacteriales</taxon>
        <taxon>Tsukamurellaceae</taxon>
        <taxon>Tsukamurella</taxon>
    </lineage>
</organism>
<dbReference type="InterPro" id="IPR049064">
    <property type="entry name" value="NAD_Glu_DH_ACT3"/>
</dbReference>
<feature type="domain" description="NAD-glutamate dehydrogenase ACT2" evidence="3">
    <location>
        <begin position="187"/>
        <end position="279"/>
    </location>
</feature>
<dbReference type="Pfam" id="PF21078">
    <property type="entry name" value="GDH_HM3"/>
    <property type="match status" value="1"/>
</dbReference>
<dbReference type="InterPro" id="IPR048381">
    <property type="entry name" value="GDH_C"/>
</dbReference>
<dbReference type="PANTHER" id="PTHR43403:SF1">
    <property type="entry name" value="NAD-SPECIFIC GLUTAMATE DEHYDROGENASE"/>
    <property type="match status" value="1"/>
</dbReference>
<evidence type="ECO:0000259" key="2">
    <source>
        <dbReference type="Pfam" id="PF21074"/>
    </source>
</evidence>
<feature type="domain" description="NAD-glutamate dehydrogenase catalytic" evidence="1">
    <location>
        <begin position="518"/>
        <end position="1014"/>
    </location>
</feature>
<dbReference type="InterPro" id="IPR049056">
    <property type="entry name" value="NAD_Glu_DH_HM3"/>
</dbReference>
<evidence type="ECO:0000259" key="4">
    <source>
        <dbReference type="Pfam" id="PF21077"/>
    </source>
</evidence>
<evidence type="ECO:0000259" key="3">
    <source>
        <dbReference type="Pfam" id="PF21076"/>
    </source>
</evidence>
<reference evidence="5 6" key="1">
    <citation type="submission" date="2019-06" db="EMBL/GenBank/DDBJ databases">
        <title>Tsukamurella conjunctivitidis sp. nov., Tsukamurella assacharolytica sp. nov. and Tsukamurella sputae sp. nov. isolated from patients with conjunctivitis, bacteraemia (lymphoma) and respiratory infection (sputum) in Hong Kong.</title>
        <authorList>
            <person name="Teng J.L.L."/>
            <person name="Lee H.H."/>
            <person name="Fong J.Y.H."/>
            <person name="Fok K.M.N."/>
            <person name="Lau S.K.P."/>
            <person name="Woo P.C.Y."/>
        </authorList>
    </citation>
    <scope>NUCLEOTIDE SEQUENCE [LARGE SCALE GENOMIC DNA]</scope>
    <source>
        <strain evidence="5 6">HKU71</strain>
    </source>
</reference>